<dbReference type="Proteomes" id="UP000345637">
    <property type="component" value="Unassembled WGS sequence"/>
</dbReference>
<accession>A0A485D6A6</accession>
<dbReference type="EMBL" id="CAADJE010000042">
    <property type="protein sequence ID" value="VFS92568.1"/>
    <property type="molecule type" value="Genomic_DNA"/>
</dbReference>
<dbReference type="AlphaFoldDB" id="A0A485D6A6"/>
<organism evidence="1 2">
    <name type="scientific">Raoultella planticola</name>
    <name type="common">Klebsiella planticola</name>
    <dbReference type="NCBI Taxonomy" id="575"/>
    <lineage>
        <taxon>Bacteria</taxon>
        <taxon>Pseudomonadati</taxon>
        <taxon>Pseudomonadota</taxon>
        <taxon>Gammaproteobacteria</taxon>
        <taxon>Enterobacterales</taxon>
        <taxon>Enterobacteriaceae</taxon>
        <taxon>Klebsiella/Raoultella group</taxon>
        <taxon>Raoultella</taxon>
    </lineage>
</organism>
<name>A0A485D6A6_RAOPL</name>
<gene>
    <name evidence="1" type="ORF">NCTC12998_07385</name>
</gene>
<reference evidence="1 2" key="1">
    <citation type="submission" date="2019-03" db="EMBL/GenBank/DDBJ databases">
        <authorList>
            <consortium name="Pathogen Informatics"/>
        </authorList>
    </citation>
    <scope>NUCLEOTIDE SEQUENCE [LARGE SCALE GENOMIC DNA]</scope>
    <source>
        <strain evidence="1 2">NCTC12998</strain>
    </source>
</reference>
<protein>
    <submittedName>
        <fullName evidence="1">Uncharacterized protein</fullName>
    </submittedName>
</protein>
<evidence type="ECO:0000313" key="2">
    <source>
        <dbReference type="Proteomes" id="UP000345637"/>
    </source>
</evidence>
<evidence type="ECO:0000313" key="1">
    <source>
        <dbReference type="EMBL" id="VFS92568.1"/>
    </source>
</evidence>
<proteinExistence type="predicted"/>
<sequence length="58" mass="6702">MNKARRSLAYSLILGVKIPDYEIEKRFWFNEHYEGGYLFRNSLILEIVPPANDDSPGG</sequence>